<evidence type="ECO:0000256" key="1">
    <source>
        <dbReference type="SAM" id="SignalP"/>
    </source>
</evidence>
<evidence type="ECO:0000313" key="3">
    <source>
        <dbReference type="Proteomes" id="UP001158576"/>
    </source>
</evidence>
<protein>
    <submittedName>
        <fullName evidence="2">Oidioi.mRNA.OKI2018_I69.chr2.g4234.t1.cds</fullName>
    </submittedName>
</protein>
<organism evidence="2 3">
    <name type="scientific">Oikopleura dioica</name>
    <name type="common">Tunicate</name>
    <dbReference type="NCBI Taxonomy" id="34765"/>
    <lineage>
        <taxon>Eukaryota</taxon>
        <taxon>Metazoa</taxon>
        <taxon>Chordata</taxon>
        <taxon>Tunicata</taxon>
        <taxon>Appendicularia</taxon>
        <taxon>Copelata</taxon>
        <taxon>Oikopleuridae</taxon>
        <taxon>Oikopleura</taxon>
    </lineage>
</organism>
<dbReference type="Gene3D" id="2.10.25.10">
    <property type="entry name" value="Laminin"/>
    <property type="match status" value="1"/>
</dbReference>
<accession>A0ABN7SWQ1</accession>
<keyword evidence="1" id="KW-0732">Signal</keyword>
<dbReference type="EMBL" id="OU015567">
    <property type="protein sequence ID" value="CAG5109735.1"/>
    <property type="molecule type" value="Genomic_DNA"/>
</dbReference>
<proteinExistence type="predicted"/>
<evidence type="ECO:0000313" key="2">
    <source>
        <dbReference type="EMBL" id="CAG5109735.1"/>
    </source>
</evidence>
<sequence>MKPISFVILASAVHATCFDGNNGGCSHFCSEGVCSCPDCWTLDSDGKTCLIAPDKGNITCGASGPTIFLDKCVVPEVDQASIHLNHDNCSAVEDGTTHWKITPSSFYDCGTVVDTQERK</sequence>
<feature type="signal peptide" evidence="1">
    <location>
        <begin position="1"/>
        <end position="15"/>
    </location>
</feature>
<keyword evidence="3" id="KW-1185">Reference proteome</keyword>
<feature type="chain" id="PRO_5045547806" evidence="1">
    <location>
        <begin position="16"/>
        <end position="119"/>
    </location>
</feature>
<dbReference type="Proteomes" id="UP001158576">
    <property type="component" value="Chromosome 2"/>
</dbReference>
<name>A0ABN7SWQ1_OIKDI</name>
<gene>
    <name evidence="2" type="ORF">OKIOD_LOCUS12999</name>
</gene>
<reference evidence="2 3" key="1">
    <citation type="submission" date="2021-04" db="EMBL/GenBank/DDBJ databases">
        <authorList>
            <person name="Bliznina A."/>
        </authorList>
    </citation>
    <scope>NUCLEOTIDE SEQUENCE [LARGE SCALE GENOMIC DNA]</scope>
</reference>